<dbReference type="AlphaFoldDB" id="F0Q138"/>
<dbReference type="Proteomes" id="UP000002482">
    <property type="component" value="Chromosome"/>
</dbReference>
<evidence type="ECO:0000313" key="1">
    <source>
        <dbReference type="EMBL" id="ADX44043.1"/>
    </source>
</evidence>
<dbReference type="Pfam" id="PF06231">
    <property type="entry name" value="DUF1010"/>
    <property type="match status" value="1"/>
</dbReference>
<gene>
    <name evidence="1" type="ordered locus">Acav_0116</name>
</gene>
<name>F0Q138_PARA1</name>
<dbReference type="HOGENOM" id="CLU_851588_0_0_4"/>
<accession>F0Q138</accession>
<reference evidence="1" key="1">
    <citation type="submission" date="2011-02" db="EMBL/GenBank/DDBJ databases">
        <title>Complete sequence of Acidovorax avenae subsp. avenae ATCC 19860.</title>
        <authorList>
            <consortium name="US DOE Joint Genome Institute"/>
            <person name="Lucas S."/>
            <person name="Copeland A."/>
            <person name="Lapidus A."/>
            <person name="Cheng J.-F."/>
            <person name="Goodwin L."/>
            <person name="Pitluck S."/>
            <person name="Chertkov O."/>
            <person name="Held B."/>
            <person name="Detter J.C."/>
            <person name="Han C."/>
            <person name="Tapia R."/>
            <person name="Land M."/>
            <person name="Hauser L."/>
            <person name="Kyrpides N."/>
            <person name="Ivanova N."/>
            <person name="Ovchinnikova G."/>
            <person name="Pagani I."/>
            <person name="Gordon S."/>
            <person name="Woyke T."/>
        </authorList>
    </citation>
    <scope>NUCLEOTIDE SEQUENCE</scope>
    <source>
        <strain evidence="1">ATCC 19860</strain>
    </source>
</reference>
<sequence length="326" mass="36043">MALTSALCTFGAPAPLTLGVSRFVFRFMQSRIFSSAAPSPQVASLGFRFCAKCPLTALRQFSAFLASGAYKCIASGYHSCSASPLPWRSVFLGLRPSLILRAPFWPYGLTFRSIRPAFGSRPTSAVSLHMPQYPSNITSALSDSASDFIEIVWPAISPHIGGGRLLPVEAVSPEDFASELDLMAGIDAWQIVKNNQGMRGIASRVQWGSNYQSFSIRYSTPTGAETEYQKRLRAIKNPNEGYLSPHMTIQAFLDSKKGELLAVAAIPTRHLIEQAERLIGWGQIKGGEDSRYGIRKSPDGREFIYLSWQYINNSQIKDHLIWLIKN</sequence>
<evidence type="ECO:0000313" key="2">
    <source>
        <dbReference type="Proteomes" id="UP000002482"/>
    </source>
</evidence>
<proteinExistence type="predicted"/>
<dbReference type="KEGG" id="aaa:Acav_0116"/>
<protein>
    <submittedName>
        <fullName evidence="1">Uncharacterized protein</fullName>
    </submittedName>
</protein>
<keyword evidence="2" id="KW-1185">Reference proteome</keyword>
<organism evidence="1 2">
    <name type="scientific">Paracidovorax avenae (strain ATCC 19860 / DSM 7227 / CCUG 15838 / JCM 20985 / LMG 2117 / NCPPB 1011)</name>
    <name type="common">Acidovorax avenae</name>
    <dbReference type="NCBI Taxonomy" id="643561"/>
    <lineage>
        <taxon>Bacteria</taxon>
        <taxon>Pseudomonadati</taxon>
        <taxon>Pseudomonadota</taxon>
        <taxon>Betaproteobacteria</taxon>
        <taxon>Burkholderiales</taxon>
        <taxon>Comamonadaceae</taxon>
        <taxon>Paracidovorax</taxon>
    </lineage>
</organism>
<dbReference type="InterPro" id="IPR010416">
    <property type="entry name" value="DUF1010"/>
</dbReference>
<dbReference type="EMBL" id="CP002521">
    <property type="protein sequence ID" value="ADX44043.1"/>
    <property type="molecule type" value="Genomic_DNA"/>
</dbReference>